<name>A0A401WUN0_ACEPA</name>
<gene>
    <name evidence="2" type="ORF">NBRC3188_1756</name>
</gene>
<protein>
    <submittedName>
        <fullName evidence="2">Uncharacterized protein</fullName>
    </submittedName>
</protein>
<keyword evidence="1" id="KW-0472">Membrane</keyword>
<keyword evidence="1" id="KW-0812">Transmembrane</keyword>
<accession>A0A401WUN0</accession>
<evidence type="ECO:0000313" key="3">
    <source>
        <dbReference type="Proteomes" id="UP000287300"/>
    </source>
</evidence>
<dbReference type="AlphaFoldDB" id="A0A401WUN0"/>
<proteinExistence type="predicted"/>
<organism evidence="2 3">
    <name type="scientific">Acetobacter pasteurianus NBRC 3188</name>
    <dbReference type="NCBI Taxonomy" id="1226663"/>
    <lineage>
        <taxon>Bacteria</taxon>
        <taxon>Pseudomonadati</taxon>
        <taxon>Pseudomonadota</taxon>
        <taxon>Alphaproteobacteria</taxon>
        <taxon>Acetobacterales</taxon>
        <taxon>Acetobacteraceae</taxon>
        <taxon>Acetobacter</taxon>
    </lineage>
</organism>
<reference evidence="2 3" key="1">
    <citation type="submission" date="2016-06" db="EMBL/GenBank/DDBJ databases">
        <title>Acetobacter pasteurianus NBRC 3188 whole genome sequencing project.</title>
        <authorList>
            <person name="Matsutani M."/>
            <person name="Shiwa Y."/>
            <person name="Okamoto-Kainuma A."/>
            <person name="Ishikawa M."/>
            <person name="Koizumi Y."/>
            <person name="Yoshikawa H."/>
            <person name="Yakushi T."/>
            <person name="Matsushita K."/>
        </authorList>
    </citation>
    <scope>NUCLEOTIDE SEQUENCE [LARGE SCALE GENOMIC DNA]</scope>
    <source>
        <strain evidence="2 3">NBRC 3188</strain>
    </source>
</reference>
<evidence type="ECO:0000256" key="1">
    <source>
        <dbReference type="SAM" id="Phobius"/>
    </source>
</evidence>
<dbReference type="Proteomes" id="UP000287300">
    <property type="component" value="Unassembled WGS sequence"/>
</dbReference>
<comment type="caution">
    <text evidence="2">The sequence shown here is derived from an EMBL/GenBank/DDBJ whole genome shotgun (WGS) entry which is preliminary data.</text>
</comment>
<evidence type="ECO:0000313" key="2">
    <source>
        <dbReference type="EMBL" id="GCD53059.1"/>
    </source>
</evidence>
<sequence length="78" mass="8813">MNRKVLKWVLPLFGAVAGLFINNVFLLGSVTAQERGAGFWFVTILSVVQFLGCWLGFGCMFSLGRMKERADNSWEQRP</sequence>
<feature type="transmembrane region" description="Helical" evidence="1">
    <location>
        <begin position="38"/>
        <end position="63"/>
    </location>
</feature>
<keyword evidence="1" id="KW-1133">Transmembrane helix</keyword>
<dbReference type="EMBL" id="BDES01000049">
    <property type="protein sequence ID" value="GCD53059.1"/>
    <property type="molecule type" value="Genomic_DNA"/>
</dbReference>
<feature type="transmembrane region" description="Helical" evidence="1">
    <location>
        <begin position="12"/>
        <end position="32"/>
    </location>
</feature>